<protein>
    <submittedName>
        <fullName evidence="1">Uncharacterized protein</fullName>
    </submittedName>
</protein>
<accession>A0A1G9QC39</accession>
<keyword evidence="2" id="KW-1185">Reference proteome</keyword>
<evidence type="ECO:0000313" key="2">
    <source>
        <dbReference type="Proteomes" id="UP000198683"/>
    </source>
</evidence>
<organism evidence="1 2">
    <name type="scientific">Nonomuraea maritima</name>
    <dbReference type="NCBI Taxonomy" id="683260"/>
    <lineage>
        <taxon>Bacteria</taxon>
        <taxon>Bacillati</taxon>
        <taxon>Actinomycetota</taxon>
        <taxon>Actinomycetes</taxon>
        <taxon>Streptosporangiales</taxon>
        <taxon>Streptosporangiaceae</taxon>
        <taxon>Nonomuraea</taxon>
    </lineage>
</organism>
<reference evidence="1 2" key="1">
    <citation type="submission" date="2016-10" db="EMBL/GenBank/DDBJ databases">
        <authorList>
            <person name="de Groot N.N."/>
        </authorList>
    </citation>
    <scope>NUCLEOTIDE SEQUENCE [LARGE SCALE GENOMIC DNA]</scope>
    <source>
        <strain evidence="1 2">CGMCC 4.5681</strain>
    </source>
</reference>
<dbReference type="Proteomes" id="UP000198683">
    <property type="component" value="Unassembled WGS sequence"/>
</dbReference>
<dbReference type="EMBL" id="FNFB01000038">
    <property type="protein sequence ID" value="SDM08642.1"/>
    <property type="molecule type" value="Genomic_DNA"/>
</dbReference>
<proteinExistence type="predicted"/>
<gene>
    <name evidence="1" type="ORF">SAMN05421874_13824</name>
</gene>
<evidence type="ECO:0000313" key="1">
    <source>
        <dbReference type="EMBL" id="SDM08642.1"/>
    </source>
</evidence>
<dbReference type="AlphaFoldDB" id="A0A1G9QC39"/>
<name>A0A1G9QC39_9ACTN</name>
<sequence>MPSTRCGEKGLSATDQAASRYIAERQMTLPDALWEFIPPWSYADWAGLKYVLLYLEWEAQYPDEWMASAKSWGTKHGLLHDLARAVPSLATEVIDQLVDLIGLAVRREHRCEDVGYAVLARAVGGSRLRRLLLELSDDPDEGFRSRARYLLWLLDHPEAPKPKVGQWKAWLRSQKAEPNLAPEHDPYGRGQEAAVVKAGPLSTYVGRRPGACESACRNRWAVRRACRHGDQRAPAAHVAPRRRPGG</sequence>